<comment type="caution">
    <text evidence="1">The sequence shown here is derived from an EMBL/GenBank/DDBJ whole genome shotgun (WGS) entry which is preliminary data.</text>
</comment>
<dbReference type="RefSeq" id="WP_008608438.1">
    <property type="nucleotide sequence ID" value="NZ_AHTH01000004.1"/>
</dbReference>
<protein>
    <recommendedName>
        <fullName evidence="3">DUF2960 domain-containing protein</fullName>
    </recommendedName>
</protein>
<dbReference type="STRING" id="1129374.AJE_01104"/>
<dbReference type="Pfam" id="PF11173">
    <property type="entry name" value="DUF2960"/>
    <property type="match status" value="1"/>
</dbReference>
<dbReference type="EMBL" id="AHTH01000004">
    <property type="protein sequence ID" value="EHR42436.1"/>
    <property type="molecule type" value="Genomic_DNA"/>
</dbReference>
<evidence type="ECO:0000313" key="2">
    <source>
        <dbReference type="Proteomes" id="UP000012046"/>
    </source>
</evidence>
<dbReference type="Proteomes" id="UP000012046">
    <property type="component" value="Unassembled WGS sequence"/>
</dbReference>
<evidence type="ECO:0008006" key="3">
    <source>
        <dbReference type="Google" id="ProtNLM"/>
    </source>
</evidence>
<keyword evidence="2" id="KW-1185">Reference proteome</keyword>
<dbReference type="PATRIC" id="fig|1129374.4.peg.223"/>
<dbReference type="InterPro" id="IPR021343">
    <property type="entry name" value="DUF2960"/>
</dbReference>
<evidence type="ECO:0000313" key="1">
    <source>
        <dbReference type="EMBL" id="EHR42436.1"/>
    </source>
</evidence>
<sequence>MARQVTYLYKGQRKVIAFSFDRFRDPYEAAAAEEGIDLTQFLAMEKQLMQTAKDKSAIKNYRLQTFSKFGFAEIAFVRENPPTEE</sequence>
<name>H3ZA82_9ALTE</name>
<proteinExistence type="predicted"/>
<organism evidence="1 2">
    <name type="scientific">Alishewanella jeotgali KCTC 22429</name>
    <dbReference type="NCBI Taxonomy" id="1129374"/>
    <lineage>
        <taxon>Bacteria</taxon>
        <taxon>Pseudomonadati</taxon>
        <taxon>Pseudomonadota</taxon>
        <taxon>Gammaproteobacteria</taxon>
        <taxon>Alteromonadales</taxon>
        <taxon>Alteromonadaceae</taxon>
        <taxon>Alishewanella</taxon>
    </lineage>
</organism>
<dbReference type="AlphaFoldDB" id="H3ZA82"/>
<dbReference type="eggNOG" id="ENOG5032ZCT">
    <property type="taxonomic scope" value="Bacteria"/>
</dbReference>
<gene>
    <name evidence="1" type="ORF">AJE_01104</name>
</gene>
<accession>H3ZA82</accession>
<reference evidence="1 2" key="1">
    <citation type="journal article" date="2012" name="J. Bacteriol.">
        <title>Genome Sequence of Extracellular-Protease-Producing Alishewanella jeotgali Isolated from Traditional Korean Fermented Seafood.</title>
        <authorList>
            <person name="Jung J."/>
            <person name="Chun J."/>
            <person name="Park W."/>
        </authorList>
    </citation>
    <scope>NUCLEOTIDE SEQUENCE [LARGE SCALE GENOMIC DNA]</scope>
    <source>
        <strain evidence="1 2">KCTC 22429</strain>
    </source>
</reference>